<dbReference type="Pfam" id="PF13391">
    <property type="entry name" value="HNH_2"/>
    <property type="match status" value="1"/>
</dbReference>
<proteinExistence type="predicted"/>
<reference evidence="3 4" key="1">
    <citation type="submission" date="2015-07" db="EMBL/GenBank/DDBJ databases">
        <title>Emmonsia species relationships and genome sequence.</title>
        <authorList>
            <consortium name="The Broad Institute Genomics Platform"/>
            <person name="Cuomo C.A."/>
            <person name="Munoz J.F."/>
            <person name="Imamovic A."/>
            <person name="Priest M.E."/>
            <person name="Young S."/>
            <person name="Clay O.K."/>
            <person name="McEwen J.G."/>
        </authorList>
    </citation>
    <scope>NUCLEOTIDE SEQUENCE [LARGE SCALE GENOMIC DNA]</scope>
    <source>
        <strain evidence="3 4">UAMH 9510</strain>
    </source>
</reference>
<feature type="region of interest" description="Disordered" evidence="1">
    <location>
        <begin position="91"/>
        <end position="125"/>
    </location>
</feature>
<dbReference type="Proteomes" id="UP000182235">
    <property type="component" value="Unassembled WGS sequence"/>
</dbReference>
<dbReference type="AlphaFoldDB" id="A0A1J9QE00"/>
<feature type="compositionally biased region" description="Polar residues" evidence="1">
    <location>
        <begin position="103"/>
        <end position="116"/>
    </location>
</feature>
<feature type="domain" description="HNH nuclease" evidence="2">
    <location>
        <begin position="145"/>
        <end position="225"/>
    </location>
</feature>
<gene>
    <name evidence="3" type="ORF">AJ78_05470</name>
</gene>
<dbReference type="InterPro" id="IPR003615">
    <property type="entry name" value="HNH_nuc"/>
</dbReference>
<comment type="caution">
    <text evidence="3">The sequence shown here is derived from an EMBL/GenBank/DDBJ whole genome shotgun (WGS) entry which is preliminary data.</text>
</comment>
<evidence type="ECO:0000259" key="2">
    <source>
        <dbReference type="Pfam" id="PF13391"/>
    </source>
</evidence>
<protein>
    <recommendedName>
        <fullName evidence="2">HNH nuclease domain-containing protein</fullName>
    </recommendedName>
</protein>
<sequence length="343" mass="38794">MDVLFDDNETEKAERTSLLNELDNLVQGKLLSRELWACLRLADLARLRFMLSELRMLNSPKVYLDGLELALRESKLVTYWKQSRNVSRASSVAAAPSQASSPTQPDVSESPATPSSGPRKRQRLEYQVRDRTQRDLCLERDGHKCVITNSGEPVEVAHIFPFTMRNLQTPEARSQDFNLWNVLKYFWTEEKVNKWLNAIQAITETLKNLLCLAPHTHAYQNKAFFALKYVESNEDNTSLTVMFMWLPHFDHPHLLRACTDPSAALVTKFRKDAAGGVVSLLNTSTEAPVATGDQIILETTDPVNLPLPDVDILELHWVLQRVAAMAGGAEPEEITYETDDEDV</sequence>
<organism evidence="3 4">
    <name type="scientific">Emergomyces pasteurianus Ep9510</name>
    <dbReference type="NCBI Taxonomy" id="1447872"/>
    <lineage>
        <taxon>Eukaryota</taxon>
        <taxon>Fungi</taxon>
        <taxon>Dikarya</taxon>
        <taxon>Ascomycota</taxon>
        <taxon>Pezizomycotina</taxon>
        <taxon>Eurotiomycetes</taxon>
        <taxon>Eurotiomycetidae</taxon>
        <taxon>Onygenales</taxon>
        <taxon>Ajellomycetaceae</taxon>
        <taxon>Emergomyces</taxon>
    </lineage>
</organism>
<feature type="compositionally biased region" description="Low complexity" evidence="1">
    <location>
        <begin position="91"/>
        <end position="102"/>
    </location>
</feature>
<name>A0A1J9QE00_9EURO</name>
<evidence type="ECO:0000313" key="4">
    <source>
        <dbReference type="Proteomes" id="UP000182235"/>
    </source>
</evidence>
<dbReference type="OrthoDB" id="5416097at2759"/>
<evidence type="ECO:0000313" key="3">
    <source>
        <dbReference type="EMBL" id="OJD14164.1"/>
    </source>
</evidence>
<dbReference type="VEuPathDB" id="FungiDB:AJ78_05470"/>
<accession>A0A1J9QE00</accession>
<dbReference type="EMBL" id="LGRN01000239">
    <property type="protein sequence ID" value="OJD14164.1"/>
    <property type="molecule type" value="Genomic_DNA"/>
</dbReference>
<evidence type="ECO:0000256" key="1">
    <source>
        <dbReference type="SAM" id="MobiDB-lite"/>
    </source>
</evidence>
<keyword evidence="4" id="KW-1185">Reference proteome</keyword>